<keyword evidence="4" id="KW-1185">Reference proteome</keyword>
<dbReference type="InterPro" id="IPR006597">
    <property type="entry name" value="Sel1-like"/>
</dbReference>
<dbReference type="OrthoDB" id="272077at2759"/>
<dbReference type="Proteomes" id="UP001150538">
    <property type="component" value="Unassembled WGS sequence"/>
</dbReference>
<sequence>MSNPSSQDHQHSHFTFGGPIPTPNSATFSLRPITISSSLSPTALSSPHSAIYTTASPKGLSSNNNNNNTTEFSMNSGGHDNFHFNNYPTNTDINKKSLSKVASRRRIVPPRALNNRAPPTPSTPQWLSPGGNFAKYNSTTNSQATFENHNDNSNSNGQQQHTLINKSKKLFSRVRRQYVNRLQSPLSDDSSPSETFETVGQQYRYHFNSPSHLLSFNGSNNMTVASSPLSNPSSVVGFESSEKKQQLQSVQSINSVVAGSMAGGQRHILSLSSETTLIRQDSIASSSGSSSKSNGASVAPSFSTSGTLNNNDNSNQDEGYVSSPTQSSSSSSSPPPNNDNRSQMNMLSSSKTRVSHINQHSLPPMPPYSRSQPISSRMAKATQGRNSSGSTTAAATPNGSSGATSTSPASRLYKRIAGHLAIGTSTLPPSPSSMPSPNNSSSPEMASPVSSPIAEMGQSISQPSSSSSSGSNNGGAGTSTSNDENNSRHLMSESAIPIPNNSVLFSPLPDLIEEEEMMSRTVRLSHDSNHSSTGSSSYNNNNIGAGNDDIMEIKNIPPPPSQSPAISGPMSPRPFNCGSNNIVSPPSNNGKRNISCVESPIANEFHHHNYNRHSRNSRSSSNSSSMINGNRNHDDDDDQWVKEWVDVETEVAIADARISSDMDSLNGRDKPRNCDGNADSATARASTSSGPIIDAFSGLGIGTTSTTSTKPTKIRRLSLSQNNNNGESNRPTKTFRRSTSTVCRRLCRSIGIKQSSTSSNSEGVQRHGASAGSAKKGSSHRHHASLSVSISVPPQTPLNQGHSNSPMFSPSSVPQPPATAHSTTVRFTFGNNNNSNNDNVVSSDATHVPASAGGVTSRGRRHSLASPFKFSFSPTQLFFSNRSSSISTPYSASAASEPTSATSPSMFSPVSAIPSMFQSRDSTSSMTHTATTSSANAQQQKRLMSSEQMHEHYQLAETYLFGRDNKIPDPRVAVSHLTAIVTNEPINQPIQYLALAVLGFCFEFGLGVKSDSVAAERFYLQSAEQNNNPLAQVRLVFLYKYGRSGVSMDQQKAQYWLSRVDNQSPSNMVAWLTMAALEYQHPAAQYALGLCYHNQVGVPNADATRAFELYWLSAHGGHPRGQGILGYCYSEGYGVVEDKVEAFKWYERAANQGEPVAMYNLGYCYEDGLGVQQNIELAVLWYRRSAELGNALAQNSLGYCNEDGLGLPKNEPKAVEWYTLSARQGYAWAQCNLGYCYQYGIGVEVNEAQAVNWYCRAAEQGHARAQHNLGFCFQNGLGVERDLATAFSWYQQAAAQGNTYAYHSLGYCYQNGAGVEPNPQLAVFWYRKAAADKHSPALLSLGYCYRNAVGVEKDDVEAFRLFYAAAELGNALAQNAVGFCYEEGVGVEQNPQLAFHFYSQAASQNNSWAMCNIGACYAQGLGVAQDVAEACRWYRMSAQLGHARAMEKLALALLEAAEATASEINPDGDDVDEGYIDVEVERNELEAIRWLCMAAQDHQHPPAMYWLGHCFEHGHGVIQDIEQALGWYRRSIELGETAAFDRIRSIMTREWGVLVTPDGQTTQPLSYGDVPPVA</sequence>
<feature type="region of interest" description="Disordered" evidence="2">
    <location>
        <begin position="661"/>
        <end position="740"/>
    </location>
</feature>
<proteinExistence type="inferred from homology"/>
<dbReference type="Pfam" id="PF08238">
    <property type="entry name" value="Sel1"/>
    <property type="match status" value="15"/>
</dbReference>
<gene>
    <name evidence="3" type="ORF">H4219_004582</name>
</gene>
<feature type="compositionally biased region" description="Low complexity" evidence="2">
    <location>
        <begin position="702"/>
        <end position="711"/>
    </location>
</feature>
<comment type="caution">
    <text evidence="3">The sequence shown here is derived from an EMBL/GenBank/DDBJ whole genome shotgun (WGS) entry which is preliminary data.</text>
</comment>
<feature type="region of interest" description="Disordered" evidence="2">
    <location>
        <begin position="558"/>
        <end position="594"/>
    </location>
</feature>
<feature type="compositionally biased region" description="Polar residues" evidence="2">
    <location>
        <begin position="338"/>
        <end position="361"/>
    </location>
</feature>
<evidence type="ECO:0008006" key="5">
    <source>
        <dbReference type="Google" id="ProtNLM"/>
    </source>
</evidence>
<feature type="region of interest" description="Disordered" evidence="2">
    <location>
        <begin position="282"/>
        <end position="408"/>
    </location>
</feature>
<feature type="region of interest" description="Disordered" evidence="2">
    <location>
        <begin position="55"/>
        <end position="138"/>
    </location>
</feature>
<feature type="region of interest" description="Disordered" evidence="2">
    <location>
        <begin position="422"/>
        <end position="488"/>
    </location>
</feature>
<evidence type="ECO:0000313" key="3">
    <source>
        <dbReference type="EMBL" id="KAJ1914899.1"/>
    </source>
</evidence>
<feature type="compositionally biased region" description="Low complexity" evidence="2">
    <location>
        <begin position="435"/>
        <end position="471"/>
    </location>
</feature>
<comment type="similarity">
    <text evidence="1">Belongs to the sel-1 family.</text>
</comment>
<feature type="compositionally biased region" description="Polar residues" evidence="2">
    <location>
        <begin position="820"/>
        <end position="830"/>
    </location>
</feature>
<feature type="compositionally biased region" description="Polar residues" evidence="2">
    <location>
        <begin position="69"/>
        <end position="92"/>
    </location>
</feature>
<feature type="region of interest" description="Disordered" evidence="2">
    <location>
        <begin position="754"/>
        <end position="860"/>
    </location>
</feature>
<dbReference type="PANTHER" id="PTHR11102:SF160">
    <property type="entry name" value="ERAD-ASSOCIATED E3 UBIQUITIN-PROTEIN LIGASE COMPONENT HRD3"/>
    <property type="match status" value="1"/>
</dbReference>
<feature type="compositionally biased region" description="Low complexity" evidence="2">
    <location>
        <begin position="617"/>
        <end position="630"/>
    </location>
</feature>
<dbReference type="InterPro" id="IPR011990">
    <property type="entry name" value="TPR-like_helical_dom_sf"/>
</dbReference>
<feature type="compositionally biased region" description="Polar residues" evidence="2">
    <location>
        <begin position="577"/>
        <end position="592"/>
    </location>
</feature>
<feature type="region of interest" description="Disordered" evidence="2">
    <location>
        <begin position="918"/>
        <end position="937"/>
    </location>
</feature>
<organism evidence="3 4">
    <name type="scientific">Mycoemilia scoparia</name>
    <dbReference type="NCBI Taxonomy" id="417184"/>
    <lineage>
        <taxon>Eukaryota</taxon>
        <taxon>Fungi</taxon>
        <taxon>Fungi incertae sedis</taxon>
        <taxon>Zoopagomycota</taxon>
        <taxon>Kickxellomycotina</taxon>
        <taxon>Kickxellomycetes</taxon>
        <taxon>Kickxellales</taxon>
        <taxon>Kickxellaceae</taxon>
        <taxon>Mycoemilia</taxon>
    </lineage>
</organism>
<dbReference type="SUPFAM" id="SSF81901">
    <property type="entry name" value="HCP-like"/>
    <property type="match status" value="5"/>
</dbReference>
<feature type="region of interest" description="Disordered" evidence="2">
    <location>
        <begin position="610"/>
        <end position="638"/>
    </location>
</feature>
<feature type="compositionally biased region" description="Polar residues" evidence="2">
    <location>
        <begin position="718"/>
        <end position="740"/>
    </location>
</feature>
<feature type="compositionally biased region" description="Polar residues" evidence="2">
    <location>
        <begin position="302"/>
        <end position="317"/>
    </location>
</feature>
<protein>
    <recommendedName>
        <fullName evidence="5">HCP-like protein</fullName>
    </recommendedName>
</protein>
<feature type="region of interest" description="Disordered" evidence="2">
    <location>
        <begin position="520"/>
        <end position="546"/>
    </location>
</feature>
<name>A0A9W8DR43_9FUNG</name>
<feature type="compositionally biased region" description="Low complexity" evidence="2">
    <location>
        <begin position="922"/>
        <end position="937"/>
    </location>
</feature>
<feature type="compositionally biased region" description="Low complexity" evidence="2">
    <location>
        <begin position="282"/>
        <end position="301"/>
    </location>
</feature>
<evidence type="ECO:0000313" key="4">
    <source>
        <dbReference type="Proteomes" id="UP001150538"/>
    </source>
</evidence>
<dbReference type="PANTHER" id="PTHR11102">
    <property type="entry name" value="SEL-1-LIKE PROTEIN"/>
    <property type="match status" value="1"/>
</dbReference>
<feature type="compositionally biased region" description="Low complexity" evidence="2">
    <location>
        <begin position="386"/>
        <end position="408"/>
    </location>
</feature>
<feature type="compositionally biased region" description="Polar residues" evidence="2">
    <location>
        <begin position="786"/>
        <end position="812"/>
    </location>
</feature>
<dbReference type="SMART" id="SM00671">
    <property type="entry name" value="SEL1"/>
    <property type="match status" value="13"/>
</dbReference>
<accession>A0A9W8DR43</accession>
<feature type="compositionally biased region" description="Low complexity" evidence="2">
    <location>
        <begin position="831"/>
        <end position="844"/>
    </location>
</feature>
<feature type="compositionally biased region" description="Polar residues" evidence="2">
    <location>
        <begin position="754"/>
        <end position="763"/>
    </location>
</feature>
<reference evidence="3" key="1">
    <citation type="submission" date="2022-07" db="EMBL/GenBank/DDBJ databases">
        <title>Phylogenomic reconstructions and comparative analyses of Kickxellomycotina fungi.</title>
        <authorList>
            <person name="Reynolds N.K."/>
            <person name="Stajich J.E."/>
            <person name="Barry K."/>
            <person name="Grigoriev I.V."/>
            <person name="Crous P."/>
            <person name="Smith M.E."/>
        </authorList>
    </citation>
    <scope>NUCLEOTIDE SEQUENCE</scope>
    <source>
        <strain evidence="3">NBRC 100468</strain>
    </source>
</reference>
<dbReference type="EMBL" id="JANBPU010000174">
    <property type="protein sequence ID" value="KAJ1914899.1"/>
    <property type="molecule type" value="Genomic_DNA"/>
</dbReference>
<dbReference type="Gene3D" id="1.25.40.10">
    <property type="entry name" value="Tetratricopeptide repeat domain"/>
    <property type="match status" value="5"/>
</dbReference>
<feature type="compositionally biased region" description="Low complexity" evidence="2">
    <location>
        <begin position="530"/>
        <end position="546"/>
    </location>
</feature>
<dbReference type="InterPro" id="IPR050767">
    <property type="entry name" value="Sel1_AlgK"/>
</dbReference>
<evidence type="ECO:0000256" key="2">
    <source>
        <dbReference type="SAM" id="MobiDB-lite"/>
    </source>
</evidence>
<feature type="compositionally biased region" description="Low complexity" evidence="2">
    <location>
        <begin position="678"/>
        <end position="689"/>
    </location>
</feature>
<feature type="compositionally biased region" description="Low complexity" evidence="2">
    <location>
        <begin position="322"/>
        <end position="332"/>
    </location>
</feature>
<feature type="region of interest" description="Disordered" evidence="2">
    <location>
        <begin position="1"/>
        <end position="27"/>
    </location>
</feature>
<evidence type="ECO:0000256" key="1">
    <source>
        <dbReference type="ARBA" id="ARBA00038101"/>
    </source>
</evidence>